<dbReference type="Pfam" id="PF01645">
    <property type="entry name" value="Glu_synthase"/>
    <property type="match status" value="1"/>
</dbReference>
<dbReference type="Pfam" id="PF07992">
    <property type="entry name" value="Pyr_redox_2"/>
    <property type="match status" value="1"/>
</dbReference>
<evidence type="ECO:0000256" key="1">
    <source>
        <dbReference type="ARBA" id="ARBA00001917"/>
    </source>
</evidence>
<dbReference type="InterPro" id="IPR006982">
    <property type="entry name" value="Glu_synth_centr_N"/>
</dbReference>
<dbReference type="Pfam" id="PF04898">
    <property type="entry name" value="Glu_syn_central"/>
    <property type="match status" value="1"/>
</dbReference>
<evidence type="ECO:0000256" key="15">
    <source>
        <dbReference type="ARBA" id="ARBA00023014"/>
    </source>
</evidence>
<dbReference type="CDD" id="cd02808">
    <property type="entry name" value="GltS_FMN"/>
    <property type="match status" value="1"/>
</dbReference>
<comment type="caution">
    <text evidence="25">The sequence shown here is derived from an EMBL/GenBank/DDBJ whole genome shotgun (WGS) entry which is preliminary data.</text>
</comment>
<evidence type="ECO:0000256" key="22">
    <source>
        <dbReference type="SAM" id="Coils"/>
    </source>
</evidence>
<keyword evidence="17 21" id="KW-0003">3Fe-4S</keyword>
<dbReference type="InterPro" id="IPR036188">
    <property type="entry name" value="FAD/NAD-bd_sf"/>
</dbReference>
<evidence type="ECO:0000313" key="26">
    <source>
        <dbReference type="Proteomes" id="UP001208570"/>
    </source>
</evidence>
<dbReference type="PANTHER" id="PTHR43100:SF1">
    <property type="entry name" value="GLUTAMATE SYNTHASE [NADPH] SMALL CHAIN"/>
    <property type="match status" value="1"/>
</dbReference>
<evidence type="ECO:0000256" key="12">
    <source>
        <dbReference type="ARBA" id="ARBA00022962"/>
    </source>
</evidence>
<dbReference type="InterPro" id="IPR029055">
    <property type="entry name" value="Ntn_hydrolases_N"/>
</dbReference>
<dbReference type="EMBL" id="JAODUP010000527">
    <property type="protein sequence ID" value="KAK2147946.1"/>
    <property type="molecule type" value="Genomic_DNA"/>
</dbReference>
<feature type="binding site" evidence="21">
    <location>
        <position position="1152"/>
    </location>
    <ligand>
        <name>[3Fe-4S] cluster</name>
        <dbReference type="ChEBI" id="CHEBI:21137"/>
    </ligand>
</feature>
<dbReference type="Gene3D" id="3.20.20.70">
    <property type="entry name" value="Aldolase class I"/>
    <property type="match status" value="2"/>
</dbReference>
<accession>A0AAD9J7J7</accession>
<feature type="binding site" evidence="21">
    <location>
        <position position="1147"/>
    </location>
    <ligand>
        <name>[3Fe-4S] cluster</name>
        <dbReference type="ChEBI" id="CHEBI:21137"/>
    </ligand>
</feature>
<keyword evidence="26" id="KW-1185">Reference proteome</keyword>
<dbReference type="InterPro" id="IPR002489">
    <property type="entry name" value="Glu_synth_asu_C"/>
</dbReference>
<dbReference type="PRINTS" id="PR00419">
    <property type="entry name" value="ADXRDTASE"/>
</dbReference>
<dbReference type="InterPro" id="IPR023753">
    <property type="entry name" value="FAD/NAD-binding_dom"/>
</dbReference>
<evidence type="ECO:0000256" key="14">
    <source>
        <dbReference type="ARBA" id="ARBA00023004"/>
    </source>
</evidence>
<dbReference type="Gene3D" id="3.40.50.720">
    <property type="entry name" value="NAD(P)-binding Rossmann-like Domain"/>
    <property type="match status" value="1"/>
</dbReference>
<dbReference type="GO" id="GO:0016040">
    <property type="term" value="F:glutamate synthase (NADH) activity"/>
    <property type="evidence" value="ECO:0007669"/>
    <property type="project" value="UniProtKB-EC"/>
</dbReference>
<evidence type="ECO:0000256" key="18">
    <source>
        <dbReference type="ARBA" id="ARBA00024383"/>
    </source>
</evidence>
<keyword evidence="12" id="KW-0315">Glutamine amidotransferase</keyword>
<feature type="region of interest" description="Disordered" evidence="23">
    <location>
        <begin position="920"/>
        <end position="941"/>
    </location>
</feature>
<evidence type="ECO:0000256" key="20">
    <source>
        <dbReference type="PIRSR" id="PIRSR000187-1"/>
    </source>
</evidence>
<dbReference type="NCBIfam" id="TIGR01317">
    <property type="entry name" value="GOGAT_sm_gam"/>
    <property type="match status" value="1"/>
</dbReference>
<evidence type="ECO:0000256" key="5">
    <source>
        <dbReference type="ARBA" id="ARBA00004944"/>
    </source>
</evidence>
<evidence type="ECO:0000256" key="10">
    <source>
        <dbReference type="ARBA" id="ARBA00022723"/>
    </source>
</evidence>
<dbReference type="InterPro" id="IPR036485">
    <property type="entry name" value="Glu_synth_asu_C_sf"/>
</dbReference>
<dbReference type="InterPro" id="IPR002932">
    <property type="entry name" value="Glu_synthdom"/>
</dbReference>
<evidence type="ECO:0000256" key="2">
    <source>
        <dbReference type="ARBA" id="ARBA00001974"/>
    </source>
</evidence>
<gene>
    <name evidence="25" type="ORF">LSH36_527g01020</name>
</gene>
<keyword evidence="15 21" id="KW-0411">Iron-sulfur</keyword>
<comment type="cofactor">
    <cofactor evidence="2">
        <name>FAD</name>
        <dbReference type="ChEBI" id="CHEBI:57692"/>
    </cofactor>
</comment>
<keyword evidence="22" id="KW-0175">Coiled coil</keyword>
<evidence type="ECO:0000256" key="9">
    <source>
        <dbReference type="ARBA" id="ARBA00022643"/>
    </source>
</evidence>
<dbReference type="SUPFAM" id="SSF51395">
    <property type="entry name" value="FMN-linked oxidoreductases"/>
    <property type="match status" value="1"/>
</dbReference>
<evidence type="ECO:0000256" key="11">
    <source>
        <dbReference type="ARBA" id="ARBA00022827"/>
    </source>
</evidence>
<dbReference type="FunFam" id="3.60.20.10:FF:000043">
    <property type="entry name" value="Glutamate synthase 1 [NADH] chloroplastic"/>
    <property type="match status" value="1"/>
</dbReference>
<feature type="domain" description="Glutamine amidotransferase type-2" evidence="24">
    <location>
        <begin position="24"/>
        <end position="416"/>
    </location>
</feature>
<dbReference type="GO" id="GO:0050660">
    <property type="term" value="F:flavin adenine dinucleotide binding"/>
    <property type="evidence" value="ECO:0007669"/>
    <property type="project" value="InterPro"/>
</dbReference>
<dbReference type="GO" id="GO:0006537">
    <property type="term" value="P:glutamate biosynthetic process"/>
    <property type="evidence" value="ECO:0007669"/>
    <property type="project" value="UniProtKB-KW"/>
</dbReference>
<dbReference type="GO" id="GO:0051538">
    <property type="term" value="F:3 iron, 4 sulfur cluster binding"/>
    <property type="evidence" value="ECO:0007669"/>
    <property type="project" value="UniProtKB-KW"/>
</dbReference>
<dbReference type="Gene3D" id="1.10.1060.10">
    <property type="entry name" value="Alpha-helical ferredoxin"/>
    <property type="match status" value="1"/>
</dbReference>
<evidence type="ECO:0000256" key="13">
    <source>
        <dbReference type="ARBA" id="ARBA00023002"/>
    </source>
</evidence>
<evidence type="ECO:0000256" key="21">
    <source>
        <dbReference type="PIRSR" id="PIRSR000187-2"/>
    </source>
</evidence>
<name>A0AAD9J7J7_9ANNE</name>
<dbReference type="SUPFAM" id="SSF46548">
    <property type="entry name" value="alpha-helical ferredoxin"/>
    <property type="match status" value="1"/>
</dbReference>
<dbReference type="InterPro" id="IPR012220">
    <property type="entry name" value="Glu_synth_euk"/>
</dbReference>
<dbReference type="Proteomes" id="UP001208570">
    <property type="component" value="Unassembled WGS sequence"/>
</dbReference>
<dbReference type="SUPFAM" id="SSF69336">
    <property type="entry name" value="Alpha subunit of glutamate synthase, C-terminal domain"/>
    <property type="match status" value="1"/>
</dbReference>
<keyword evidence="9" id="KW-0288">FMN</keyword>
<evidence type="ECO:0000256" key="23">
    <source>
        <dbReference type="SAM" id="MobiDB-lite"/>
    </source>
</evidence>
<feature type="active site" description="For GATase activity" evidence="20">
    <location>
        <position position="24"/>
    </location>
</feature>
<comment type="catalytic activity">
    <reaction evidence="19">
        <text>2 L-glutamate + NAD(+) = L-glutamine + 2-oxoglutarate + NADH + H(+)</text>
        <dbReference type="Rhea" id="RHEA:13753"/>
        <dbReference type="ChEBI" id="CHEBI:15378"/>
        <dbReference type="ChEBI" id="CHEBI:16810"/>
        <dbReference type="ChEBI" id="CHEBI:29985"/>
        <dbReference type="ChEBI" id="CHEBI:57540"/>
        <dbReference type="ChEBI" id="CHEBI:57945"/>
        <dbReference type="ChEBI" id="CHEBI:58359"/>
        <dbReference type="EC" id="1.4.1.14"/>
    </reaction>
</comment>
<dbReference type="InterPro" id="IPR013785">
    <property type="entry name" value="Aldolase_TIM"/>
</dbReference>
<dbReference type="PROSITE" id="PS51278">
    <property type="entry name" value="GATASE_TYPE_2"/>
    <property type="match status" value="1"/>
</dbReference>
<dbReference type="PANTHER" id="PTHR43100">
    <property type="entry name" value="GLUTAMATE SYNTHASE [NADPH] SMALL CHAIN"/>
    <property type="match status" value="1"/>
</dbReference>
<comment type="pathway">
    <text evidence="3">Energy metabolism; nitrogen metabolism.</text>
</comment>
<comment type="cofactor">
    <cofactor evidence="1">
        <name>FMN</name>
        <dbReference type="ChEBI" id="CHEBI:58210"/>
    </cofactor>
</comment>
<evidence type="ECO:0000256" key="8">
    <source>
        <dbReference type="ARBA" id="ARBA00022630"/>
    </source>
</evidence>
<dbReference type="CDD" id="cd00982">
    <property type="entry name" value="gltB_C"/>
    <property type="match status" value="1"/>
</dbReference>
<dbReference type="InterPro" id="IPR017932">
    <property type="entry name" value="GATase_2_dom"/>
</dbReference>
<dbReference type="GO" id="GO:0005506">
    <property type="term" value="F:iron ion binding"/>
    <property type="evidence" value="ECO:0007669"/>
    <property type="project" value="InterPro"/>
</dbReference>
<dbReference type="GO" id="GO:0019676">
    <property type="term" value="P:ammonia assimilation cycle"/>
    <property type="evidence" value="ECO:0007669"/>
    <property type="project" value="UniProtKB-ARBA"/>
</dbReference>
<reference evidence="25" key="1">
    <citation type="journal article" date="2023" name="Mol. Biol. Evol.">
        <title>Third-Generation Sequencing Reveals the Adaptive Role of the Epigenome in Three Deep-Sea Polychaetes.</title>
        <authorList>
            <person name="Perez M."/>
            <person name="Aroh O."/>
            <person name="Sun Y."/>
            <person name="Lan Y."/>
            <person name="Juniper S.K."/>
            <person name="Young C.R."/>
            <person name="Angers B."/>
            <person name="Qian P.Y."/>
        </authorList>
    </citation>
    <scope>NUCLEOTIDE SEQUENCE</scope>
    <source>
        <strain evidence="25">P08H-3</strain>
    </source>
</reference>
<dbReference type="FunFam" id="3.50.50.60:FF:000022">
    <property type="entry name" value="Glutamate synthase [NADH], amyloplastic"/>
    <property type="match status" value="1"/>
</dbReference>
<sequence length="2076" mass="229576">MKVDSYGLPVKQGLYDPSYEKDACGVGYVVSIDGIPSNKVLADAKIMLNRMEHRGATSSDNDTGDGAGIMTAIPHGLYSEILSSEKGVDLPGVGQYATGILFLAKDTHQQTEEVFTKLATECQLKVLCWRTVPVNPDILGEVAQQVEPIMRQVFVTGDFNGPQLKRQAYLLRKQASHSIPKLGLRFYIASLASDTIVYKGLLSTKQLWQYFVDLSDSRYETHLALIHSRFSTNTFPSWERAHPQRYLAHNGEINTLRGNHNLMKAREGVMSSSVYKDDLHKLYPIIEEGMSDSGCLDNVLEFLCMASNRTLPEAVMTMVPEAWQNDDIMPENKKAFYQWSAFGMEPWDGPALLTFTDGRYIGAILDRNGLRPSRFYITKSNHMYMASEVGVVDVKPEDIVQKGRLKPGRMLLVDTVEKVFMKDEVLKNNIASKYPCTDWLKETTTLDDIYEAYDDSMHADPPPTPSDHVSHYKGSIVDHDRRLPMFGWTSESVYMLVVPMVLEKKEALGSMGNDVPLACLSKYNPRLFDYFKQLFAQVTNPPIDPFREKIVMSLACPIGPEANMLEPSAEQCHRIWLTEPILSRADITVLKVTKYKSWKTKTIHITFPKSEGIQGFIPAIDRICSEAAEAVNNDYNILVLSDKSAGPTEVPVCSLMALGAVHHYLIKEKLRMKCALIVETGEVREVNDFCLLLGYGADAICPYLVLDTLSALSRHGKIDPSLTPEDLFSNYVAAIARGISKVMAKMGISTLHSYKGAQIFEAVGLHQDVIDKCFVGTASRIGGVSFDVLASEIFQRHQFAYAERESDNRMVISPGFYHWRNGGEKHMNDPNTVANIQDAARTNSTSAYEKFAESANESCRNCTLRGQLDLVYAENPVDISEVESAASIVRRFVTGAMSFGSISFEAHSTLAIAMNRMKAKSNTGEGGENEDRYLDQDPENSARSAIKQVASGRFGVTSSYLTHADELQIKMAQGAKPGEGGELPGYKVSKEIAKTRHSVPGVGLISPPPHHDIYSIEDLAQLIYDLKGANPSARISVKLVSEVGVGIIAAGVAKGKAEHITISGHDGGTGASSWTGIKHAGLPWELGIAETHQILIMNGLRSRVILQVDGQLRTGRDVVMGALLGGDEFGFSTAPLIVLGCTMMRKCHLNTCPVGIATQDPVLRKRFKGKPEYVINYFFLLAEEVRQYMAKMGFSRFQDLIGRTDKLKFAPNPGNPKACLLNFDAMLKGADTEHPENNIGGSKPQNFELEKRLINKIIDRCRPVIDGESDKVTIEMEICNEDRTFGSTLSYYISQKYAEKGLPDRSIELKLKGTGGQSFCAFLAKGVYIELEGDANDYVGKGLSGGEVIIYPPKAMPEEFKSENNIIVGNVVLYGATSGKAFFRGQAAERFCVRNSGAVAVCEGCGDHGCEYMTGGRAVILGATGRNFSAGMSGGLAYVLDKDKMFAAKCNTASVSLDPVEMPEDLDWLRTILKEFSDSTGSLVAKELLEQWPGSATDFVKVFPHEYRRALKELEAEQTELENNQQDVNGCTEKEYTEDMVNPRDIKLKHTKKMSSIAEDDIPLLMVKDIEDIIPNWSKENLDKKRGFMKYPRATYQYRDPTERQEDWKEIYNHRAVRQGLRKQAARCMDCGVPFCQSDHGCPLGNIIPKWNDLVFKENWNEALRTLLQTNNFPEFTGRACPAPCEAACVLGINQPAVTIKNIENTIIDNGYDRGWMVPEPPSTRTGKTIAIIGSGPSGLAAAAQLNKAGHLITVYERNTHPGGLLRYGIPTMKLSNEVVQRRIDLLTAEGITFKTGVKIGKDVSAKDLLDNNDALLLCLGSTWPRDLPIPGRQLKGIEFAMSFLETWQKKQVGLDVDYLQLCAEGKDVVVIGGGDTGCDCIATSLRQHAKSITTFEILPEPPNERAEDNPWPTWPKVFRVDYGHEEVKVKFGHDPRIFSITSKEFLDDGNGNVCGVRTVLVEWQKDATGRWTMKERPDTEKIYKCDLVLLAMGFLGPEKDVLNELNVNQDPRSNIQTPGGKYSTSVNGVYAAGDCRRGQSLVVHAINEGRQAARQVDLDLMGHTSLAGPGGLVIV</sequence>
<comment type="pathway">
    <text evidence="5">Amino-acid biosynthesis; L-glutamate biosynthesis via GLT pathway; L-glutamate from 2-oxoglutarate and L-glutamine (NAD(+) route): step 1/1.</text>
</comment>
<evidence type="ECO:0000256" key="3">
    <source>
        <dbReference type="ARBA" id="ARBA00004802"/>
    </source>
</evidence>
<keyword evidence="8" id="KW-0285">Flavoprotein</keyword>
<dbReference type="Gene3D" id="2.160.20.60">
    <property type="entry name" value="Glutamate synthase, alpha subunit, C-terminal domain"/>
    <property type="match status" value="1"/>
</dbReference>
<dbReference type="CDD" id="cd00713">
    <property type="entry name" value="GltS"/>
    <property type="match status" value="1"/>
</dbReference>
<protein>
    <recommendedName>
        <fullName evidence="18">glutamate synthase (NADH)</fullName>
        <ecNumber evidence="18">1.4.1.14</ecNumber>
    </recommendedName>
</protein>
<dbReference type="SUPFAM" id="SSF56235">
    <property type="entry name" value="N-terminal nucleophile aminohydrolases (Ntn hydrolases)"/>
    <property type="match status" value="1"/>
</dbReference>
<dbReference type="EC" id="1.4.1.14" evidence="18"/>
<dbReference type="Pfam" id="PF01493">
    <property type="entry name" value="GXGXG"/>
    <property type="match status" value="1"/>
</dbReference>
<dbReference type="NCBIfam" id="NF008730">
    <property type="entry name" value="PRK11750.1"/>
    <property type="match status" value="1"/>
</dbReference>
<evidence type="ECO:0000259" key="24">
    <source>
        <dbReference type="PROSITE" id="PS51278"/>
    </source>
</evidence>
<keyword evidence="14" id="KW-0408">Iron</keyword>
<evidence type="ECO:0000313" key="25">
    <source>
        <dbReference type="EMBL" id="KAK2147946.1"/>
    </source>
</evidence>
<evidence type="ECO:0000256" key="7">
    <source>
        <dbReference type="ARBA" id="ARBA00022605"/>
    </source>
</evidence>
<dbReference type="Gene3D" id="3.50.50.60">
    <property type="entry name" value="FAD/NAD(P)-binding domain"/>
    <property type="match status" value="1"/>
</dbReference>
<comment type="cofactor">
    <cofactor evidence="21">
        <name>[3Fe-4S] cluster</name>
        <dbReference type="ChEBI" id="CHEBI:21137"/>
    </cofactor>
    <text evidence="21">Binds 1 [3Fe-4S] cluster.</text>
</comment>
<organism evidence="25 26">
    <name type="scientific">Paralvinella palmiformis</name>
    <dbReference type="NCBI Taxonomy" id="53620"/>
    <lineage>
        <taxon>Eukaryota</taxon>
        <taxon>Metazoa</taxon>
        <taxon>Spiralia</taxon>
        <taxon>Lophotrochozoa</taxon>
        <taxon>Annelida</taxon>
        <taxon>Polychaeta</taxon>
        <taxon>Sedentaria</taxon>
        <taxon>Canalipalpata</taxon>
        <taxon>Terebellida</taxon>
        <taxon>Terebelliformia</taxon>
        <taxon>Alvinellidae</taxon>
        <taxon>Paralvinella</taxon>
    </lineage>
</organism>
<evidence type="ECO:0000256" key="19">
    <source>
        <dbReference type="ARBA" id="ARBA00048867"/>
    </source>
</evidence>
<comment type="pathway">
    <text evidence="4">Nitrogen metabolism.</text>
</comment>
<keyword evidence="11" id="KW-0274">FAD</keyword>
<dbReference type="GO" id="GO:0016639">
    <property type="term" value="F:oxidoreductase activity, acting on the CH-NH2 group of donors, NAD or NADP as acceptor"/>
    <property type="evidence" value="ECO:0007669"/>
    <property type="project" value="InterPro"/>
</dbReference>
<dbReference type="Pfam" id="PF00310">
    <property type="entry name" value="GATase_2"/>
    <property type="match status" value="1"/>
</dbReference>
<dbReference type="InterPro" id="IPR051394">
    <property type="entry name" value="Glutamate_Synthase"/>
</dbReference>
<dbReference type="FunFam" id="3.20.20.70:FF:000017">
    <property type="entry name" value="Glutamate synthase [NADH], amyloplastic"/>
    <property type="match status" value="1"/>
</dbReference>
<keyword evidence="13" id="KW-0560">Oxidoreductase</keyword>
<evidence type="ECO:0000256" key="6">
    <source>
        <dbReference type="ARBA" id="ARBA00009716"/>
    </source>
</evidence>
<dbReference type="FunFam" id="2.160.20.60:FF:000001">
    <property type="entry name" value="Glutamate synthase, large subunit"/>
    <property type="match status" value="1"/>
</dbReference>
<dbReference type="PIRSF" id="PIRSF000187">
    <property type="entry name" value="GOGAT"/>
    <property type="match status" value="1"/>
</dbReference>
<dbReference type="GO" id="GO:0010181">
    <property type="term" value="F:FMN binding"/>
    <property type="evidence" value="ECO:0007669"/>
    <property type="project" value="InterPro"/>
</dbReference>
<dbReference type="Pfam" id="PF14691">
    <property type="entry name" value="Fer4_20"/>
    <property type="match status" value="1"/>
</dbReference>
<keyword evidence="7" id="KW-0028">Amino-acid biosynthesis</keyword>
<keyword evidence="10" id="KW-0479">Metal-binding</keyword>
<keyword evidence="16" id="KW-0314">Glutamate biosynthesis</keyword>
<evidence type="ECO:0000256" key="16">
    <source>
        <dbReference type="ARBA" id="ARBA00023164"/>
    </source>
</evidence>
<dbReference type="SUPFAM" id="SSF51971">
    <property type="entry name" value="Nucleotide-binding domain"/>
    <property type="match status" value="2"/>
</dbReference>
<comment type="similarity">
    <text evidence="6">Belongs to the glutamate synthase family.</text>
</comment>
<feature type="binding site" evidence="21">
    <location>
        <position position="1141"/>
    </location>
    <ligand>
        <name>[3Fe-4S] cluster</name>
        <dbReference type="ChEBI" id="CHEBI:21137"/>
    </ligand>
</feature>
<feature type="coiled-coil region" evidence="22">
    <location>
        <begin position="1504"/>
        <end position="1534"/>
    </location>
</feature>
<dbReference type="InterPro" id="IPR006005">
    <property type="entry name" value="Glut_synth_ssu1"/>
</dbReference>
<dbReference type="InterPro" id="IPR009051">
    <property type="entry name" value="Helical_ferredxn"/>
</dbReference>
<dbReference type="Gene3D" id="3.60.20.10">
    <property type="entry name" value="Glutamine Phosphoribosylpyrophosphate, subunit 1, domain 1"/>
    <property type="match status" value="1"/>
</dbReference>
<dbReference type="FunFam" id="3.20.20.70:FF:000031">
    <property type="entry name" value="Glutamate synthase 1 [NADH]"/>
    <property type="match status" value="1"/>
</dbReference>
<dbReference type="InterPro" id="IPR028261">
    <property type="entry name" value="DPD_II"/>
</dbReference>
<proteinExistence type="inferred from homology"/>
<evidence type="ECO:0000256" key="4">
    <source>
        <dbReference type="ARBA" id="ARBA00004909"/>
    </source>
</evidence>
<evidence type="ECO:0000256" key="17">
    <source>
        <dbReference type="ARBA" id="ARBA00023291"/>
    </source>
</evidence>